<feature type="domain" description="VHS" evidence="2">
    <location>
        <begin position="31"/>
        <end position="110"/>
    </location>
</feature>
<dbReference type="KEGG" id="ppa:PAS_chr3_0256"/>
<dbReference type="FunCoup" id="C4R407">
    <property type="interactions" value="511"/>
</dbReference>
<dbReference type="GO" id="GO:0006369">
    <property type="term" value="P:termination of RNA polymerase II transcription"/>
    <property type="evidence" value="ECO:0007669"/>
    <property type="project" value="InterPro"/>
</dbReference>
<protein>
    <submittedName>
        <fullName evidence="4">mRNA 3' end processing factor</fullName>
    </submittedName>
</protein>
<dbReference type="STRING" id="644223.C4R407"/>
<dbReference type="GO" id="GO:0005849">
    <property type="term" value="C:mRNA cleavage factor complex"/>
    <property type="evidence" value="ECO:0007669"/>
    <property type="project" value="InterPro"/>
</dbReference>
<dbReference type="eggNOG" id="KOG2071">
    <property type="taxonomic scope" value="Eukaryota"/>
</dbReference>
<feature type="region of interest" description="Disordered" evidence="1">
    <location>
        <begin position="400"/>
        <end position="424"/>
    </location>
</feature>
<reference evidence="4 5" key="1">
    <citation type="journal article" date="2009" name="Nat. Biotechnol.">
        <title>Genome sequence of the recombinant protein production host Pichia pastoris.</title>
        <authorList>
            <person name="De Schutter K."/>
            <person name="Lin Y.C."/>
            <person name="Tiels P."/>
            <person name="Van Hecke A."/>
            <person name="Glinka S."/>
            <person name="Weber-Lehmann J."/>
            <person name="Rouze P."/>
            <person name="Van de Peer Y."/>
            <person name="Callewaert N."/>
        </authorList>
    </citation>
    <scope>NUCLEOTIDE SEQUENCE [LARGE SCALE GENOMIC DNA]</scope>
    <source>
        <strain evidence="5">GS115 / ATCC 20864</strain>
    </source>
</reference>
<evidence type="ECO:0000256" key="1">
    <source>
        <dbReference type="SAM" id="MobiDB-lite"/>
    </source>
</evidence>
<keyword evidence="5" id="KW-1185">Reference proteome</keyword>
<dbReference type="PANTHER" id="PTHR15921:SF3">
    <property type="entry name" value="PRE-MRNA CLEAVAGE COMPLEX 2 PROTEIN PCF11"/>
    <property type="match status" value="1"/>
</dbReference>
<dbReference type="GO" id="GO:0005737">
    <property type="term" value="C:cytoplasm"/>
    <property type="evidence" value="ECO:0007669"/>
    <property type="project" value="TreeGrafter"/>
</dbReference>
<dbReference type="GO" id="GO:0035091">
    <property type="term" value="F:phosphatidylinositol binding"/>
    <property type="evidence" value="ECO:0007669"/>
    <property type="project" value="InterPro"/>
</dbReference>
<dbReference type="GO" id="GO:0007034">
    <property type="term" value="P:vacuolar transport"/>
    <property type="evidence" value="ECO:0007669"/>
    <property type="project" value="UniProtKB-ARBA"/>
</dbReference>
<feature type="compositionally biased region" description="Polar residues" evidence="1">
    <location>
        <begin position="411"/>
        <end position="422"/>
    </location>
</feature>
<evidence type="ECO:0000313" key="5">
    <source>
        <dbReference type="Proteomes" id="UP000000314"/>
    </source>
</evidence>
<evidence type="ECO:0000259" key="3">
    <source>
        <dbReference type="PROSITE" id="PS51391"/>
    </source>
</evidence>
<dbReference type="InterPro" id="IPR002014">
    <property type="entry name" value="VHS_dom"/>
</dbReference>
<dbReference type="GO" id="GO:0003729">
    <property type="term" value="F:mRNA binding"/>
    <property type="evidence" value="ECO:0007669"/>
    <property type="project" value="InterPro"/>
</dbReference>
<dbReference type="GO" id="GO:0043130">
    <property type="term" value="F:ubiquitin binding"/>
    <property type="evidence" value="ECO:0007669"/>
    <property type="project" value="InterPro"/>
</dbReference>
<sequence length="543" mass="60642">MASNSIGEDFYQSLLELTFNSHPIIHSLTTIAQENMANADQIVEAILKRINSSAPEHKLYTLYLIDSICKNVGSPYNLMFGDSLYQLFSRCYSLVADPVRQRMIHIFETWKVTRTPSGSPLFPPDQLAKIDRFLTEVAKPKPVMITQQSLIEQLRQLQGLVGQRLHSNPNDIKAKERLQILGDLLKIITSQPMSPQELTLVNTQVQGIRKDEEFKLKSPTPAAAIPRPALSSDAMSVLGGVLQSVSMAPQYQQQQPKSPPPNILGGNVSSILSSLAESGLINNINSKHSNNLVSPINDILSSNDLSGSLAIDSGYINNHKPTQTEIDTLYRDKPNQCSSCSKRFTEDDAGRQLKSLHLDWHFRINKRIKDYSNIQSRGYYLDDSAWVKFKEIEIIGYKDSDDQTDSSNNTKISTTGGQSLNTRPAELDPAELARHYVVVPDDVTDMTTSCGICKEEMVGKFNDDSGEWVWSNATQSGDKVYHYSCFRETQQERSLHNVVEKRERSDDSVVSAAKRPETSSIGSSILNIDFSKLRGLTDNLANR</sequence>
<dbReference type="Pfam" id="PF04818">
    <property type="entry name" value="CID"/>
    <property type="match status" value="1"/>
</dbReference>
<dbReference type="Gene3D" id="1.25.40.90">
    <property type="match status" value="1"/>
</dbReference>
<dbReference type="InterPro" id="IPR054127">
    <property type="entry name" value="Pcf11_C"/>
</dbReference>
<dbReference type="PROSITE" id="PS51391">
    <property type="entry name" value="CID"/>
    <property type="match status" value="1"/>
</dbReference>
<evidence type="ECO:0000313" key="4">
    <source>
        <dbReference type="EMBL" id="CAY70293.1"/>
    </source>
</evidence>
<dbReference type="GO" id="GO:0031124">
    <property type="term" value="P:mRNA 3'-end processing"/>
    <property type="evidence" value="ECO:0007669"/>
    <property type="project" value="InterPro"/>
</dbReference>
<dbReference type="GO" id="GO:0000993">
    <property type="term" value="F:RNA polymerase II complex binding"/>
    <property type="evidence" value="ECO:0007669"/>
    <property type="project" value="InterPro"/>
</dbReference>
<dbReference type="SMR" id="C4R407"/>
<dbReference type="OrthoDB" id="2129491at2759"/>
<feature type="domain" description="CID" evidence="3">
    <location>
        <begin position="2"/>
        <end position="138"/>
    </location>
</feature>
<dbReference type="SUPFAM" id="SSF48464">
    <property type="entry name" value="ENTH/VHS domain"/>
    <property type="match status" value="1"/>
</dbReference>
<proteinExistence type="predicted"/>
<dbReference type="InterPro" id="IPR047415">
    <property type="entry name" value="Pcf11_CID"/>
</dbReference>
<gene>
    <name evidence="4" type="ordered locus">PAS_chr3_0256</name>
</gene>
<dbReference type="Proteomes" id="UP000000314">
    <property type="component" value="Chromosome 3"/>
</dbReference>
<evidence type="ECO:0000259" key="2">
    <source>
        <dbReference type="PROSITE" id="PS50179"/>
    </source>
</evidence>
<dbReference type="OMA" id="ARSDFAN"/>
<dbReference type="GO" id="GO:0016192">
    <property type="term" value="P:vesicle-mediated transport"/>
    <property type="evidence" value="ECO:0007669"/>
    <property type="project" value="UniProtKB-ARBA"/>
</dbReference>
<dbReference type="InterPro" id="IPR006569">
    <property type="entry name" value="CID_dom"/>
</dbReference>
<dbReference type="EMBL" id="FN392321">
    <property type="protein sequence ID" value="CAY70293.1"/>
    <property type="molecule type" value="Genomic_DNA"/>
</dbReference>
<dbReference type="InterPro" id="IPR021605">
    <property type="entry name" value="Pcf11_Clp1-ID"/>
</dbReference>
<dbReference type="PROSITE" id="PS50179">
    <property type="entry name" value="VHS"/>
    <property type="match status" value="1"/>
</dbReference>
<dbReference type="Pfam" id="PF21936">
    <property type="entry name" value="Pcf11_C"/>
    <property type="match status" value="1"/>
</dbReference>
<accession>C4R407</accession>
<dbReference type="RefSeq" id="XP_002492472.1">
    <property type="nucleotide sequence ID" value="XM_002492427.1"/>
</dbReference>
<dbReference type="Pfam" id="PF11526">
    <property type="entry name" value="Pfc11_Clp1_ID"/>
    <property type="match status" value="1"/>
</dbReference>
<dbReference type="SMART" id="SM00582">
    <property type="entry name" value="RPR"/>
    <property type="match status" value="1"/>
</dbReference>
<organism evidence="4 5">
    <name type="scientific">Komagataella phaffii (strain GS115 / ATCC 20864)</name>
    <name type="common">Yeast</name>
    <name type="synonym">Pichia pastoris</name>
    <dbReference type="NCBI Taxonomy" id="644223"/>
    <lineage>
        <taxon>Eukaryota</taxon>
        <taxon>Fungi</taxon>
        <taxon>Dikarya</taxon>
        <taxon>Ascomycota</taxon>
        <taxon>Saccharomycotina</taxon>
        <taxon>Pichiomycetes</taxon>
        <taxon>Pichiales</taxon>
        <taxon>Pichiaceae</taxon>
        <taxon>Komagataella</taxon>
    </lineage>
</organism>
<dbReference type="AlphaFoldDB" id="C4R407"/>
<dbReference type="InterPro" id="IPR008942">
    <property type="entry name" value="ENTH_VHS"/>
</dbReference>
<dbReference type="InParanoid" id="C4R407"/>
<name>C4R407_KOMPG</name>
<dbReference type="PANTHER" id="PTHR15921">
    <property type="entry name" value="PRE-MRNA CLEAVAGE COMPLEX II"/>
    <property type="match status" value="1"/>
</dbReference>
<dbReference type="GeneID" id="8200084"/>
<dbReference type="InterPro" id="IPR045154">
    <property type="entry name" value="PCF11-like"/>
</dbReference>
<dbReference type="FunFam" id="1.25.40.90:FF:000016">
    <property type="entry name" value="mRNA cleavage factor complex component Pcf11"/>
    <property type="match status" value="1"/>
</dbReference>
<dbReference type="HOGENOM" id="CLU_015606_1_0_1"/>
<dbReference type="CDD" id="cd16982">
    <property type="entry name" value="CID_Pcf11"/>
    <property type="match status" value="1"/>
</dbReference>